<keyword evidence="2" id="KW-1185">Reference proteome</keyword>
<reference evidence="1 2" key="1">
    <citation type="submission" date="2023-03" db="EMBL/GenBank/DDBJ databases">
        <title>NovoSphingobium album sp. nov. isolated from polycyclic aromatic hydrocarbons- and heavy-metal polluted soil.</title>
        <authorList>
            <person name="Liu Z."/>
            <person name="Wang K."/>
        </authorList>
    </citation>
    <scope>NUCLEOTIDE SEQUENCE [LARGE SCALE GENOMIC DNA]</scope>
    <source>
        <strain evidence="1 2">H3SJ31-1</strain>
    </source>
</reference>
<organism evidence="1 2">
    <name type="scientific">Novosphingobium album</name>
    <name type="common">ex Liu et al. 2023</name>
    <dbReference type="NCBI Taxonomy" id="3031130"/>
    <lineage>
        <taxon>Bacteria</taxon>
        <taxon>Pseudomonadati</taxon>
        <taxon>Pseudomonadota</taxon>
        <taxon>Alphaproteobacteria</taxon>
        <taxon>Sphingomonadales</taxon>
        <taxon>Sphingomonadaceae</taxon>
        <taxon>Novosphingobium</taxon>
    </lineage>
</organism>
<dbReference type="EMBL" id="JARESE010000082">
    <property type="protein sequence ID" value="MDE8654365.1"/>
    <property type="molecule type" value="Genomic_DNA"/>
</dbReference>
<accession>A0ABT5WWT1</accession>
<dbReference type="Proteomes" id="UP001216253">
    <property type="component" value="Unassembled WGS sequence"/>
</dbReference>
<evidence type="ECO:0000313" key="1">
    <source>
        <dbReference type="EMBL" id="MDE8654365.1"/>
    </source>
</evidence>
<name>A0ABT5WWT1_9SPHN</name>
<gene>
    <name evidence="1" type="ORF">PYV00_21965</name>
</gene>
<evidence type="ECO:0000313" key="2">
    <source>
        <dbReference type="Proteomes" id="UP001216253"/>
    </source>
</evidence>
<dbReference type="RefSeq" id="WP_275230476.1">
    <property type="nucleotide sequence ID" value="NZ_JARESE010000082.1"/>
</dbReference>
<protein>
    <submittedName>
        <fullName evidence="1">Uncharacterized protein</fullName>
    </submittedName>
</protein>
<comment type="caution">
    <text evidence="1">The sequence shown here is derived from an EMBL/GenBank/DDBJ whole genome shotgun (WGS) entry which is preliminary data.</text>
</comment>
<proteinExistence type="predicted"/>
<sequence length="54" mass="6324">MTFFHPVMLDLLRQPLHRSRFWRAAGDGDRNRFGVTQHWAARALSPLPKHLISD</sequence>